<dbReference type="AlphaFoldDB" id="F1YIG0"/>
<keyword evidence="3" id="KW-1185">Reference proteome</keyword>
<evidence type="ECO:0000313" key="3">
    <source>
        <dbReference type="Proteomes" id="UP000035065"/>
    </source>
</evidence>
<organism evidence="2 3">
    <name type="scientific">Gordonia neofelifaecis NRRL B-59395</name>
    <dbReference type="NCBI Taxonomy" id="644548"/>
    <lineage>
        <taxon>Bacteria</taxon>
        <taxon>Bacillati</taxon>
        <taxon>Actinomycetota</taxon>
        <taxon>Actinomycetes</taxon>
        <taxon>Mycobacteriales</taxon>
        <taxon>Gordoniaceae</taxon>
        <taxon>Gordonia</taxon>
    </lineage>
</organism>
<dbReference type="InterPro" id="IPR007393">
    <property type="entry name" value="YlxR_dom"/>
</dbReference>
<name>F1YIG0_9ACTN</name>
<dbReference type="Proteomes" id="UP000035065">
    <property type="component" value="Unassembled WGS sequence"/>
</dbReference>
<gene>
    <name evidence="2" type="ORF">SCNU_08373</name>
</gene>
<dbReference type="InterPro" id="IPR035931">
    <property type="entry name" value="YlxR-like_sf"/>
</dbReference>
<proteinExistence type="predicted"/>
<comment type="caution">
    <text evidence="2">The sequence shown here is derived from an EMBL/GenBank/DDBJ whole genome shotgun (WGS) entry which is preliminary data.</text>
</comment>
<dbReference type="Gene3D" id="3.30.1230.10">
    <property type="entry name" value="YlxR-like"/>
    <property type="match status" value="1"/>
</dbReference>
<accession>F1YIG0</accession>
<sequence length="105" mass="11338">MALRTSTSPVRTCIGCRRRDQASHLVRLVAVRGTDSAAEVAIDERGRLPGRGAWLHRSDDCLSLAVRRNAFGTALRDRGVAVRPQDLAENLGVIKSEGSAGSQDR</sequence>
<protein>
    <recommendedName>
        <fullName evidence="1">YlxR domain-containing protein</fullName>
    </recommendedName>
</protein>
<reference evidence="2 3" key="1">
    <citation type="journal article" date="2011" name="J. Bacteriol.">
        <title>Draft Genome Sequence of Gordonia neofelifaecis NRRL B-59395, a Cholesterol-Degrading Actinomycete.</title>
        <authorList>
            <person name="Ge F."/>
            <person name="Li W."/>
            <person name="Chen G."/>
            <person name="Liu Y."/>
            <person name="Zhang G."/>
            <person name="Yong B."/>
            <person name="Wang Q."/>
            <person name="Wang N."/>
            <person name="Huang Z."/>
            <person name="Li W."/>
            <person name="Wang J."/>
            <person name="Wu C."/>
            <person name="Xie Q."/>
            <person name="Liu G."/>
        </authorList>
    </citation>
    <scope>NUCLEOTIDE SEQUENCE [LARGE SCALE GENOMIC DNA]</scope>
    <source>
        <strain evidence="2 3">NRRL B-59395</strain>
    </source>
</reference>
<evidence type="ECO:0000259" key="1">
    <source>
        <dbReference type="Pfam" id="PF04296"/>
    </source>
</evidence>
<dbReference type="eggNOG" id="COG2740">
    <property type="taxonomic scope" value="Bacteria"/>
</dbReference>
<feature type="domain" description="YlxR" evidence="1">
    <location>
        <begin position="11"/>
        <end position="89"/>
    </location>
</feature>
<dbReference type="Pfam" id="PF04296">
    <property type="entry name" value="YlxR"/>
    <property type="match status" value="1"/>
</dbReference>
<dbReference type="SUPFAM" id="SSF64376">
    <property type="entry name" value="YlxR-like"/>
    <property type="match status" value="1"/>
</dbReference>
<evidence type="ECO:0000313" key="2">
    <source>
        <dbReference type="EMBL" id="EGD55714.1"/>
    </source>
</evidence>
<dbReference type="PANTHER" id="PTHR34215">
    <property type="entry name" value="BLL0784 PROTEIN"/>
    <property type="match status" value="1"/>
</dbReference>
<dbReference type="EMBL" id="AEUD01000005">
    <property type="protein sequence ID" value="EGD55714.1"/>
    <property type="molecule type" value="Genomic_DNA"/>
</dbReference>
<dbReference type="PANTHER" id="PTHR34215:SF1">
    <property type="entry name" value="YLXR DOMAIN-CONTAINING PROTEIN"/>
    <property type="match status" value="1"/>
</dbReference>
<dbReference type="InterPro" id="IPR037465">
    <property type="entry name" value="YlxR"/>
</dbReference>
<dbReference type="STRING" id="644548.SCNU_08373"/>